<dbReference type="SUPFAM" id="SSF63829">
    <property type="entry name" value="Calcium-dependent phosphotriesterase"/>
    <property type="match status" value="1"/>
</dbReference>
<accession>A0ABW3Y088</accession>
<dbReference type="InterPro" id="IPR015943">
    <property type="entry name" value="WD40/YVTN_repeat-like_dom_sf"/>
</dbReference>
<dbReference type="Proteomes" id="UP001597201">
    <property type="component" value="Unassembled WGS sequence"/>
</dbReference>
<dbReference type="InterPro" id="IPR048954">
    <property type="entry name" value="PorZ_N"/>
</dbReference>
<organism evidence="3 4">
    <name type="scientific">Namhaeicola litoreus</name>
    <dbReference type="NCBI Taxonomy" id="1052145"/>
    <lineage>
        <taxon>Bacteria</taxon>
        <taxon>Pseudomonadati</taxon>
        <taxon>Bacteroidota</taxon>
        <taxon>Flavobacteriia</taxon>
        <taxon>Flavobacteriales</taxon>
        <taxon>Flavobacteriaceae</taxon>
        <taxon>Namhaeicola</taxon>
    </lineage>
</organism>
<keyword evidence="1" id="KW-0732">Signal</keyword>
<evidence type="ECO:0000313" key="3">
    <source>
        <dbReference type="EMBL" id="MFD1315024.1"/>
    </source>
</evidence>
<dbReference type="Pfam" id="PF21544">
    <property type="entry name" value="PorZ_N_b_propeller"/>
    <property type="match status" value="1"/>
</dbReference>
<evidence type="ECO:0000313" key="4">
    <source>
        <dbReference type="Proteomes" id="UP001597201"/>
    </source>
</evidence>
<keyword evidence="4" id="KW-1185">Reference proteome</keyword>
<feature type="chain" id="PRO_5046597360" evidence="1">
    <location>
        <begin position="22"/>
        <end position="771"/>
    </location>
</feature>
<evidence type="ECO:0000259" key="2">
    <source>
        <dbReference type="Pfam" id="PF21544"/>
    </source>
</evidence>
<comment type="caution">
    <text evidence="3">The sequence shown here is derived from an EMBL/GenBank/DDBJ whole genome shotgun (WGS) entry which is preliminary data.</text>
</comment>
<gene>
    <name evidence="3" type="ORF">ACFQ39_05305</name>
</gene>
<feature type="domain" description="PorZ N-terminal beta-propeller" evidence="2">
    <location>
        <begin position="48"/>
        <end position="205"/>
    </location>
</feature>
<proteinExistence type="predicted"/>
<dbReference type="RefSeq" id="WP_377176948.1">
    <property type="nucleotide sequence ID" value="NZ_JBHTMY010000002.1"/>
</dbReference>
<dbReference type="InterPro" id="IPR011110">
    <property type="entry name" value="Reg_prop"/>
</dbReference>
<protein>
    <submittedName>
        <fullName evidence="3">Two-component regulator propeller domain-containing protein</fullName>
    </submittedName>
</protein>
<name>A0ABW3Y088_9FLAO</name>
<dbReference type="Gene3D" id="2.60.40.4070">
    <property type="match status" value="1"/>
</dbReference>
<dbReference type="Pfam" id="PF07494">
    <property type="entry name" value="Reg_prop"/>
    <property type="match status" value="1"/>
</dbReference>
<evidence type="ECO:0000256" key="1">
    <source>
        <dbReference type="SAM" id="SignalP"/>
    </source>
</evidence>
<reference evidence="4" key="1">
    <citation type="journal article" date="2019" name="Int. J. Syst. Evol. Microbiol.">
        <title>The Global Catalogue of Microorganisms (GCM) 10K type strain sequencing project: providing services to taxonomists for standard genome sequencing and annotation.</title>
        <authorList>
            <consortium name="The Broad Institute Genomics Platform"/>
            <consortium name="The Broad Institute Genome Sequencing Center for Infectious Disease"/>
            <person name="Wu L."/>
            <person name="Ma J."/>
        </authorList>
    </citation>
    <scope>NUCLEOTIDE SEQUENCE [LARGE SCALE GENOMIC DNA]</scope>
    <source>
        <strain evidence="4">CCUG 61485</strain>
    </source>
</reference>
<feature type="signal peptide" evidence="1">
    <location>
        <begin position="1"/>
        <end position="21"/>
    </location>
</feature>
<dbReference type="Gene3D" id="2.130.10.10">
    <property type="entry name" value="YVTN repeat-like/Quinoprotein amine dehydrogenase"/>
    <property type="match status" value="2"/>
</dbReference>
<dbReference type="EMBL" id="JBHTMY010000002">
    <property type="protein sequence ID" value="MFD1315024.1"/>
    <property type="molecule type" value="Genomic_DNA"/>
</dbReference>
<sequence length="771" mass="85425">MVHLRFFICLNTFLFSALVFSQEDFSNLWEDHYSYNNVKDLVIREDQIFAAADNAAFIYNEDSGSTKKFSSVFGLSGKTTTSIIFSEIADSFVLGYETGLIEIVDNNGNIRLANDIERLDISGQKQINHIAEFENLLYLSTPFGIVEYNMKNLRFGDTFYIGAGSVPVFVNETTVFNKTIFAATTDGIFSANVENPNLIDFNNWKQPTGELLGNFSSITVFNNRPFTAKGNILYEMLDNVLIPRQTFDENILALRASDQFLSVTLNNMAIVLSTNLQTIDRAGSSNDYRFSLNTSFTQKNEIYLGTKEFGILKKKFFSDVYEEIHPVGPTSNEVFSITAQNGDVWVVYGGYDAAFTPLNKRAGFSHYRESENSWFNQGFDPTFPALDLVNITLDPMIEGKAYLSSWNSGILVLENDEPVVLWNDTNSGLEDLYPPGNPNSSIRINGTAFDYSGNLWVANAWVPNRLKKLETNGNWKSVNLSSIITNEAFGLTELVVDRSNNIWIGSRRNGALVYRENGDLKKALITETSKGNLPDLNVISLAVDRNNRVWLGTRKGLVVFSNPSSLFSEDIYAAEPIIVEDDGIPKRLLGDQPINTIAIDGADNKWFGTDTGGVLCTNGSGQETLYSFNKDNSPLASNRILKISIDDSSGKVYIATDKGIVAFKNNVSPYGEALDEVYAYPNPAKSEHETITIDGRNGTHLPRGTNVKILDVAGRLVFETNVIESQSPNGGKVVWNKKNLAGRTVASGVYLVLLTLPDTSETSITKIAIIN</sequence>